<evidence type="ECO:0000313" key="2">
    <source>
        <dbReference type="Proteomes" id="UP000198211"/>
    </source>
</evidence>
<evidence type="ECO:0000313" key="1">
    <source>
        <dbReference type="EMBL" id="OWZ12145.1"/>
    </source>
</evidence>
<sequence length="88" mass="10381">MPMFRRLRGGVSIMRQPKGHHRLLVRRLAISNQGIRLRWSLWILSLRYLSPIDQFSGYIMCKPQKPKMSLKHMKSVYSGDLGKFHDQT</sequence>
<dbReference type="Proteomes" id="UP000198211">
    <property type="component" value="Unassembled WGS sequence"/>
</dbReference>
<organism evidence="1 2">
    <name type="scientific">Phytophthora megakarya</name>
    <dbReference type="NCBI Taxonomy" id="4795"/>
    <lineage>
        <taxon>Eukaryota</taxon>
        <taxon>Sar</taxon>
        <taxon>Stramenopiles</taxon>
        <taxon>Oomycota</taxon>
        <taxon>Peronosporomycetes</taxon>
        <taxon>Peronosporales</taxon>
        <taxon>Peronosporaceae</taxon>
        <taxon>Phytophthora</taxon>
    </lineage>
</organism>
<gene>
    <name evidence="1" type="ORF">PHMEG_00014741</name>
</gene>
<protein>
    <submittedName>
        <fullName evidence="1">Uncharacterized protein</fullName>
    </submittedName>
</protein>
<reference evidence="2" key="1">
    <citation type="submission" date="2017-03" db="EMBL/GenBank/DDBJ databases">
        <title>Phytopthora megakarya and P. palmivora, two closely related causual agents of cacao black pod achieved similar genome size and gene model numbers by different mechanisms.</title>
        <authorList>
            <person name="Ali S."/>
            <person name="Shao J."/>
            <person name="Larry D.J."/>
            <person name="Kronmiller B."/>
            <person name="Shen D."/>
            <person name="Strem M.D."/>
            <person name="Melnick R.L."/>
            <person name="Guiltinan M.J."/>
            <person name="Tyler B.M."/>
            <person name="Meinhardt L.W."/>
            <person name="Bailey B.A."/>
        </authorList>
    </citation>
    <scope>NUCLEOTIDE SEQUENCE [LARGE SCALE GENOMIC DNA]</scope>
    <source>
        <strain evidence="2">zdho120</strain>
    </source>
</reference>
<comment type="caution">
    <text evidence="1">The sequence shown here is derived from an EMBL/GenBank/DDBJ whole genome shotgun (WGS) entry which is preliminary data.</text>
</comment>
<dbReference type="AlphaFoldDB" id="A0A225W3J3"/>
<accession>A0A225W3J3</accession>
<keyword evidence="2" id="KW-1185">Reference proteome</keyword>
<name>A0A225W3J3_9STRA</name>
<proteinExistence type="predicted"/>
<dbReference type="EMBL" id="NBNE01001928">
    <property type="protein sequence ID" value="OWZ12145.1"/>
    <property type="molecule type" value="Genomic_DNA"/>
</dbReference>